<evidence type="ECO:0000256" key="2">
    <source>
        <dbReference type="SAM" id="Coils"/>
    </source>
</evidence>
<evidence type="ECO:0000313" key="5">
    <source>
        <dbReference type="Proteomes" id="UP000197025"/>
    </source>
</evidence>
<dbReference type="SUPFAM" id="SSF48452">
    <property type="entry name" value="TPR-like"/>
    <property type="match status" value="3"/>
</dbReference>
<dbReference type="RefSeq" id="WP_088571850.1">
    <property type="nucleotide sequence ID" value="NZ_FYEK01000044.1"/>
</dbReference>
<keyword evidence="5" id="KW-1185">Reference proteome</keyword>
<dbReference type="InParanoid" id="A0A212RDT1"/>
<dbReference type="Gene3D" id="1.10.10.10">
    <property type="entry name" value="Winged helix-like DNA-binding domain superfamily/Winged helix DNA-binding domain"/>
    <property type="match status" value="1"/>
</dbReference>
<dbReference type="Proteomes" id="UP000197025">
    <property type="component" value="Unassembled WGS sequence"/>
</dbReference>
<evidence type="ECO:0000313" key="4">
    <source>
        <dbReference type="EMBL" id="SNB70278.1"/>
    </source>
</evidence>
<dbReference type="PANTHER" id="PTHR35807">
    <property type="entry name" value="TRANSCRIPTIONAL REGULATOR REDD-RELATED"/>
    <property type="match status" value="1"/>
</dbReference>
<proteinExistence type="predicted"/>
<feature type="coiled-coil region" evidence="2">
    <location>
        <begin position="616"/>
        <end position="643"/>
    </location>
</feature>
<dbReference type="Pfam" id="PF03704">
    <property type="entry name" value="BTAD"/>
    <property type="match status" value="1"/>
</dbReference>
<dbReference type="SMART" id="SM00028">
    <property type="entry name" value="TPR"/>
    <property type="match status" value="8"/>
</dbReference>
<organism evidence="4 5">
    <name type="scientific">Thermoflexus hugenholtzii JAD2</name>
    <dbReference type="NCBI Taxonomy" id="877466"/>
    <lineage>
        <taxon>Bacteria</taxon>
        <taxon>Bacillati</taxon>
        <taxon>Chloroflexota</taxon>
        <taxon>Thermoflexia</taxon>
        <taxon>Thermoflexales</taxon>
        <taxon>Thermoflexaceae</taxon>
        <taxon>Thermoflexus</taxon>
    </lineage>
</organism>
<dbReference type="SMART" id="SM01043">
    <property type="entry name" value="BTAD"/>
    <property type="match status" value="1"/>
</dbReference>
<dbReference type="InterPro" id="IPR027417">
    <property type="entry name" value="P-loop_NTPase"/>
</dbReference>
<dbReference type="Pfam" id="PF25873">
    <property type="entry name" value="WHD_MalT"/>
    <property type="match status" value="1"/>
</dbReference>
<dbReference type="InterPro" id="IPR005158">
    <property type="entry name" value="BTAD"/>
</dbReference>
<dbReference type="InterPro" id="IPR019734">
    <property type="entry name" value="TPR_rpt"/>
</dbReference>
<dbReference type="EMBL" id="FYEK01000044">
    <property type="protein sequence ID" value="SNB70278.1"/>
    <property type="molecule type" value="Genomic_DNA"/>
</dbReference>
<feature type="repeat" description="TPR" evidence="1">
    <location>
        <begin position="964"/>
        <end position="997"/>
    </location>
</feature>
<dbReference type="Gene3D" id="1.25.40.10">
    <property type="entry name" value="Tetratricopeptide repeat domain"/>
    <property type="match status" value="2"/>
</dbReference>
<dbReference type="OrthoDB" id="134937at2"/>
<dbReference type="PANTHER" id="PTHR35807:SF2">
    <property type="entry name" value="TRANSCRIPTIONAL ACTIVATOR DOMAIN"/>
    <property type="match status" value="1"/>
</dbReference>
<reference evidence="5" key="1">
    <citation type="submission" date="2017-06" db="EMBL/GenBank/DDBJ databases">
        <authorList>
            <person name="Varghese N."/>
            <person name="Submissions S."/>
        </authorList>
    </citation>
    <scope>NUCLEOTIDE SEQUENCE [LARGE SCALE GENOMIC DNA]</scope>
    <source>
        <strain evidence="5">JAD2</strain>
    </source>
</reference>
<feature type="domain" description="Bacterial transcriptional activator" evidence="3">
    <location>
        <begin position="907"/>
        <end position="1048"/>
    </location>
</feature>
<dbReference type="InterPro" id="IPR036388">
    <property type="entry name" value="WH-like_DNA-bd_sf"/>
</dbReference>
<dbReference type="Pfam" id="PF13424">
    <property type="entry name" value="TPR_12"/>
    <property type="match status" value="1"/>
</dbReference>
<dbReference type="Gene3D" id="3.40.50.300">
    <property type="entry name" value="P-loop containing nucleotide triphosphate hydrolases"/>
    <property type="match status" value="1"/>
</dbReference>
<dbReference type="AlphaFoldDB" id="A0A212RDT1"/>
<dbReference type="PROSITE" id="PS50005">
    <property type="entry name" value="TPR"/>
    <property type="match status" value="1"/>
</dbReference>
<keyword evidence="1" id="KW-0802">TPR repeat</keyword>
<dbReference type="SUPFAM" id="SSF52540">
    <property type="entry name" value="P-loop containing nucleoside triphosphate hydrolases"/>
    <property type="match status" value="1"/>
</dbReference>
<evidence type="ECO:0000259" key="3">
    <source>
        <dbReference type="SMART" id="SM01043"/>
    </source>
</evidence>
<accession>A0A212RDT1</accession>
<keyword evidence="2" id="KW-0175">Coiled coil</keyword>
<dbReference type="InterPro" id="IPR059106">
    <property type="entry name" value="WHD_MalT"/>
</dbReference>
<gene>
    <name evidence="4" type="ORF">SAMN02746019_00011920</name>
</gene>
<protein>
    <submittedName>
        <fullName evidence="4">ATP-, maltotriose- and DNA-dependent transcriptional regulator MalT</fullName>
    </submittedName>
</protein>
<dbReference type="InterPro" id="IPR011990">
    <property type="entry name" value="TPR-like_helical_dom_sf"/>
</dbReference>
<sequence length="1057" mass="119241">MIAELPIARTKIYPPVRRGPLLERPRLLNFLHENIDKTLILLSAPAGYGKTALLIQFYHDTDLPVAWYSLDETDRNLHRFVEHLVASLRERFPAFGRLTLGVLRAGAPPETVATAIINDMLENIPDYFALILDDYHMVAEHLGIQILMRHLLERAPEHLHILLASRGPYGLPMTPLVARQQATGLGARHLAFTPEEVRALFTRHHAMELSEEEARALAQETEGWITAILLLVEHLRETGAYRPLRPGEPGALYRYLEEEVLHRQPPELQDFLLETAILPLFNVAACNAVRARDDSARWIEEADRRQLFLIQVETTAEGPWYRYHHLFREFLNFHLRSWDPARYRVLHQRAGRWFAGRGDAEAAVAHFLEAEDLEAAVEAMEGAVRGVFAAGRLETLGRWFRALPPARLRQAPRLLLYQAKMLADTGRPEAALHLLDQAAAACGPGDDQVRVEIEIQRASTLKLMGRHAEALAAAEAALAACRPEWTHPLAAAHRLRGFARLAQGRPREAEQDLRQAMALFRSLEAPVDLVNTLIELAEALRAQDRLVEMDLYLQEALALARSLENPRPLISLLNNLGYTAYTRCQFEAARRYYEEGLGLARQVGDRRAEAFLLIGLADLARDEERLEEALAAYRAALEIAREVRNAYLTAYGLEGLGRTLRLKGQPRQALASLREAAEMAARLGVPTLAAVAALSRGMAEVEAGQALDGLSRMAPALERLQGAELPTRVWGHFLMARAYFLAHRQRDALQQLAEAARLNGPDLLVAPLLPELRRADKLFRLAGRRGVEWPRIWDPLRRLGRSRRASARAASPPMEIRAFGPGEVWIEGQRVAWPEGRKAWELFFFMLSVGSATREEIGAALWPDADPARLTGQFHSAKWRLKRILRREVLVFREGRYAFDRRQPHWYDVEVFEAHLRQARAARGTPEALSHLRAAVELYRGDYLSGWNAEWAVERRERLRAQYLEALLTLAEATLTAGEPAAALAWFQRALEADPYLEAACLGALRCYLALDQPGAALDLYRQYAARLERELGLRPSPEAQALYESIRRARSPTGRP</sequence>
<evidence type="ECO:0000256" key="1">
    <source>
        <dbReference type="PROSITE-ProRule" id="PRU00339"/>
    </source>
</evidence>
<dbReference type="InterPro" id="IPR051677">
    <property type="entry name" value="AfsR-DnrI-RedD_regulator"/>
</dbReference>
<name>A0A212RDT1_9CHLR</name>